<gene>
    <name evidence="1" type="ORF">SDC9_135364</name>
</gene>
<dbReference type="AlphaFoldDB" id="A0A645DI41"/>
<dbReference type="EMBL" id="VSSQ01035913">
    <property type="protein sequence ID" value="MPM88262.1"/>
    <property type="molecule type" value="Genomic_DNA"/>
</dbReference>
<proteinExistence type="predicted"/>
<evidence type="ECO:0000313" key="1">
    <source>
        <dbReference type="EMBL" id="MPM88262.1"/>
    </source>
</evidence>
<comment type="caution">
    <text evidence="1">The sequence shown here is derived from an EMBL/GenBank/DDBJ whole genome shotgun (WGS) entry which is preliminary data.</text>
</comment>
<name>A0A645DI41_9ZZZZ</name>
<sequence>MAGDGFPRFIPYLQSPEDALPVTRRQLCRPLRVDPLQLPVQGVGPLPGGPFLQLGAYLPGKRGEGPAGDKGVDIQPGAAHHDGQLSPAADILDAGCRLGGVSGHAVAFRRVGHVQHVMGHALLLLLGGLGGADAHSAVQLHGVGGNHLAVQAQRQLNPQAGFSRGGGAAEYQKTGLGHGLHRLSYK</sequence>
<reference evidence="1" key="1">
    <citation type="submission" date="2019-08" db="EMBL/GenBank/DDBJ databases">
        <authorList>
            <person name="Kucharzyk K."/>
            <person name="Murdoch R.W."/>
            <person name="Higgins S."/>
            <person name="Loffler F."/>
        </authorList>
    </citation>
    <scope>NUCLEOTIDE SEQUENCE</scope>
</reference>
<accession>A0A645DI41</accession>
<protein>
    <submittedName>
        <fullName evidence="1">Uncharacterized protein</fullName>
    </submittedName>
</protein>
<organism evidence="1">
    <name type="scientific">bioreactor metagenome</name>
    <dbReference type="NCBI Taxonomy" id="1076179"/>
    <lineage>
        <taxon>unclassified sequences</taxon>
        <taxon>metagenomes</taxon>
        <taxon>ecological metagenomes</taxon>
    </lineage>
</organism>